<proteinExistence type="predicted"/>
<keyword evidence="7" id="KW-1185">Reference proteome</keyword>
<keyword evidence="2" id="KW-0539">Nucleus</keyword>
<feature type="chain" id="PRO_5043339350" description="OCRE domain-containing protein" evidence="4">
    <location>
        <begin position="19"/>
        <end position="531"/>
    </location>
</feature>
<accession>A0AAV8SJI5</accession>
<dbReference type="PANTHER" id="PTHR13948:SF3">
    <property type="entry name" value="FI21118P1"/>
    <property type="match status" value="1"/>
</dbReference>
<feature type="region of interest" description="Disordered" evidence="3">
    <location>
        <begin position="129"/>
        <end position="154"/>
    </location>
</feature>
<evidence type="ECO:0000313" key="7">
    <source>
        <dbReference type="Proteomes" id="UP001159364"/>
    </source>
</evidence>
<feature type="region of interest" description="Disordered" evidence="3">
    <location>
        <begin position="207"/>
        <end position="228"/>
    </location>
</feature>
<reference evidence="6 7" key="1">
    <citation type="submission" date="2021-09" db="EMBL/GenBank/DDBJ databases">
        <title>Genomic insights and catalytic innovation underlie evolution of tropane alkaloids biosynthesis.</title>
        <authorList>
            <person name="Wang Y.-J."/>
            <person name="Tian T."/>
            <person name="Huang J.-P."/>
            <person name="Huang S.-X."/>
        </authorList>
    </citation>
    <scope>NUCLEOTIDE SEQUENCE [LARGE SCALE GENOMIC DNA]</scope>
    <source>
        <strain evidence="6">KIB-2018</strain>
        <tissue evidence="6">Leaf</tissue>
    </source>
</reference>
<dbReference type="GO" id="GO:0000398">
    <property type="term" value="P:mRNA splicing, via spliceosome"/>
    <property type="evidence" value="ECO:0007669"/>
    <property type="project" value="TreeGrafter"/>
</dbReference>
<dbReference type="GO" id="GO:0005634">
    <property type="term" value="C:nucleus"/>
    <property type="evidence" value="ECO:0007669"/>
    <property type="project" value="UniProtKB-SubCell"/>
</dbReference>
<comment type="subcellular location">
    <subcellularLocation>
        <location evidence="1">Nucleus</location>
    </subcellularLocation>
</comment>
<keyword evidence="4" id="KW-0732">Signal</keyword>
<protein>
    <recommendedName>
        <fullName evidence="5">OCRE domain-containing protein</fullName>
    </recommendedName>
</protein>
<dbReference type="InterPro" id="IPR041591">
    <property type="entry name" value="OCRE"/>
</dbReference>
<evidence type="ECO:0000256" key="3">
    <source>
        <dbReference type="SAM" id="MobiDB-lite"/>
    </source>
</evidence>
<dbReference type="CDD" id="cd16166">
    <property type="entry name" value="OCRE_SUA_like"/>
    <property type="match status" value="1"/>
</dbReference>
<dbReference type="PANTHER" id="PTHR13948">
    <property type="entry name" value="RNA-BINDING PROTEIN"/>
    <property type="match status" value="1"/>
</dbReference>
<evidence type="ECO:0000313" key="6">
    <source>
        <dbReference type="EMBL" id="KAJ8752146.1"/>
    </source>
</evidence>
<dbReference type="InterPro" id="IPR035623">
    <property type="entry name" value="SUA-like_OCRE"/>
</dbReference>
<evidence type="ECO:0000259" key="5">
    <source>
        <dbReference type="Pfam" id="PF17780"/>
    </source>
</evidence>
<evidence type="ECO:0000256" key="2">
    <source>
        <dbReference type="ARBA" id="ARBA00023242"/>
    </source>
</evidence>
<feature type="compositionally biased region" description="Polar residues" evidence="3">
    <location>
        <begin position="214"/>
        <end position="225"/>
    </location>
</feature>
<evidence type="ECO:0000256" key="4">
    <source>
        <dbReference type="SAM" id="SignalP"/>
    </source>
</evidence>
<dbReference type="GO" id="GO:0003723">
    <property type="term" value="F:RNA binding"/>
    <property type="evidence" value="ECO:0007669"/>
    <property type="project" value="TreeGrafter"/>
</dbReference>
<dbReference type="EMBL" id="JAIWQS010000010">
    <property type="protein sequence ID" value="KAJ8752146.1"/>
    <property type="molecule type" value="Genomic_DNA"/>
</dbReference>
<name>A0AAV8SJI5_9ROSI</name>
<feature type="compositionally biased region" description="Polar residues" evidence="3">
    <location>
        <begin position="132"/>
        <end position="154"/>
    </location>
</feature>
<organism evidence="6 7">
    <name type="scientific">Erythroxylum novogranatense</name>
    <dbReference type="NCBI Taxonomy" id="1862640"/>
    <lineage>
        <taxon>Eukaryota</taxon>
        <taxon>Viridiplantae</taxon>
        <taxon>Streptophyta</taxon>
        <taxon>Embryophyta</taxon>
        <taxon>Tracheophyta</taxon>
        <taxon>Spermatophyta</taxon>
        <taxon>Magnoliopsida</taxon>
        <taxon>eudicotyledons</taxon>
        <taxon>Gunneridae</taxon>
        <taxon>Pentapetalae</taxon>
        <taxon>rosids</taxon>
        <taxon>fabids</taxon>
        <taxon>Malpighiales</taxon>
        <taxon>Erythroxylaceae</taxon>
        <taxon>Erythroxylum</taxon>
    </lineage>
</organism>
<feature type="domain" description="OCRE" evidence="5">
    <location>
        <begin position="155"/>
        <end position="203"/>
    </location>
</feature>
<sequence length="531" mass="56932">MSLCLLLNEFATLQGVVAIGMTPKKGLVTLLFGPRPGSIDLAEEELTGHSTGCGSVIWMVEDATKDLEVTNGTTLERNGQILRVAYAKSILSPGSGATRSSQSSSLAAAAIEAAVFAQQYDAYGWAPKEYNPDNNQSTNGTEKTASVHNDGSSKQSGFVWDEASGYYYDAASGFYYDGNTGLYYDSNSGIWYKFDNQTQQYIPCTDQNEDKASSKQPEQSKLSDGSNDRKVVISAPATTVTPVEKAAPLPDAIQAAATAALAAEKKGKEKAKELKLANKKKMNNVLTIWKQRSHEKQLLWPLMTINHVVQLMIDLFQLDICFGNGMTSSLSQTVGLKSPVKSIPVSNSSGRALMGVIRGSSQGVVKSETAYLTSSGGVPTSVAKCHRTDASALGSYHPTVSSVTGKRRFSEVSQPSASSHKELTQNTYRDRAAERRSLYGSSSSSGDDLLDCGYGDSHRDSAFKKCSLGSMPFPPGVGGGRGVGDASANVQSYEVITADKVIDESNLGNRLLRSMGWHEGLLYPFLLMYVS</sequence>
<dbReference type="Pfam" id="PF17780">
    <property type="entry name" value="OCRE"/>
    <property type="match status" value="1"/>
</dbReference>
<feature type="region of interest" description="Disordered" evidence="3">
    <location>
        <begin position="396"/>
        <end position="445"/>
    </location>
</feature>
<feature type="signal peptide" evidence="4">
    <location>
        <begin position="1"/>
        <end position="18"/>
    </location>
</feature>
<comment type="caution">
    <text evidence="6">The sequence shown here is derived from an EMBL/GenBank/DDBJ whole genome shotgun (WGS) entry which is preliminary data.</text>
</comment>
<evidence type="ECO:0000256" key="1">
    <source>
        <dbReference type="ARBA" id="ARBA00004123"/>
    </source>
</evidence>
<dbReference type="Proteomes" id="UP001159364">
    <property type="component" value="Linkage Group LG10"/>
</dbReference>
<gene>
    <name evidence="6" type="ORF">K2173_003754</name>
</gene>
<feature type="compositionally biased region" description="Basic and acidic residues" evidence="3">
    <location>
        <begin position="419"/>
        <end position="437"/>
    </location>
</feature>
<dbReference type="AlphaFoldDB" id="A0AAV8SJI5"/>